<proteinExistence type="predicted"/>
<evidence type="ECO:0000313" key="1">
    <source>
        <dbReference type="EMBL" id="ELP93637.1"/>
    </source>
</evidence>
<gene>
    <name evidence="1" type="ORF">EIN_239470</name>
</gene>
<name>A0A0A1UCS8_ENTIV</name>
<dbReference type="AlphaFoldDB" id="A0A0A1UCS8"/>
<sequence length="280" mass="32994">MKILVDVLRMLRKYFSTTFVASSLINEICECCVRGHGDIVLRVVKQKMRGTNDNRVKALLLSHYIATQTNYKLFKHIKVSKWKLCECEKNTTFAMESKEVQCLYTIYSQYVVHFHEFNSNYNDYLNNLKITQNNTTNKVDIHADRNEDVNMFNVMRKSAMRLFSICDFFMTTFVEGKSTNTFLKIAVSMCYRDMKRLLQVVSKSITNENRISNDNTKDNDKTFGVEYMRCRMYWITQQLSIEGVGIVLKTTQTQKVKSKQFKVHLRKTNNKKHIKRGFPR</sequence>
<dbReference type="VEuPathDB" id="AmoebaDB:EIN_239470"/>
<dbReference type="GeneID" id="14892602"/>
<dbReference type="RefSeq" id="XP_004260408.1">
    <property type="nucleotide sequence ID" value="XM_004260360.1"/>
</dbReference>
<dbReference type="EMBL" id="KB206281">
    <property type="protein sequence ID" value="ELP93637.1"/>
    <property type="molecule type" value="Genomic_DNA"/>
</dbReference>
<keyword evidence="2" id="KW-1185">Reference proteome</keyword>
<reference evidence="1 2" key="1">
    <citation type="submission" date="2012-10" db="EMBL/GenBank/DDBJ databases">
        <authorList>
            <person name="Zafar N."/>
            <person name="Inman J."/>
            <person name="Hall N."/>
            <person name="Lorenzi H."/>
            <person name="Caler E."/>
        </authorList>
    </citation>
    <scope>NUCLEOTIDE SEQUENCE [LARGE SCALE GENOMIC DNA]</scope>
    <source>
        <strain evidence="1 2">IP1</strain>
    </source>
</reference>
<protein>
    <submittedName>
        <fullName evidence="1">Uncharacterized protein</fullName>
    </submittedName>
</protein>
<organism evidence="1 2">
    <name type="scientific">Entamoeba invadens IP1</name>
    <dbReference type="NCBI Taxonomy" id="370355"/>
    <lineage>
        <taxon>Eukaryota</taxon>
        <taxon>Amoebozoa</taxon>
        <taxon>Evosea</taxon>
        <taxon>Archamoebae</taxon>
        <taxon>Mastigamoebida</taxon>
        <taxon>Entamoebidae</taxon>
        <taxon>Entamoeba</taxon>
    </lineage>
</organism>
<dbReference type="KEGG" id="eiv:EIN_239470"/>
<accession>A0A0A1UCS8</accession>
<dbReference type="Proteomes" id="UP000014680">
    <property type="component" value="Unassembled WGS sequence"/>
</dbReference>
<evidence type="ECO:0000313" key="2">
    <source>
        <dbReference type="Proteomes" id="UP000014680"/>
    </source>
</evidence>